<organism evidence="1 2">
    <name type="scientific">Sphingobacterium multivorum</name>
    <dbReference type="NCBI Taxonomy" id="28454"/>
    <lineage>
        <taxon>Bacteria</taxon>
        <taxon>Pseudomonadati</taxon>
        <taxon>Bacteroidota</taxon>
        <taxon>Sphingobacteriia</taxon>
        <taxon>Sphingobacteriales</taxon>
        <taxon>Sphingobacteriaceae</taxon>
        <taxon>Sphingobacterium</taxon>
    </lineage>
</organism>
<proteinExistence type="predicted"/>
<sequence length="48" mass="6074">MVFISTLICIYFRLVIEDQPFDVYFFEFIYWLYFNMYVQSKLWKNVSI</sequence>
<name>A0A654DNI2_SPHMU</name>
<protein>
    <submittedName>
        <fullName evidence="1">Uncharacterized protein</fullName>
    </submittedName>
</protein>
<dbReference type="EMBL" id="CABWMV010000028">
    <property type="protein sequence ID" value="VXD07499.1"/>
    <property type="molecule type" value="Genomic_DNA"/>
</dbReference>
<evidence type="ECO:0000313" key="2">
    <source>
        <dbReference type="Proteomes" id="UP000432350"/>
    </source>
</evidence>
<dbReference type="Proteomes" id="UP000432350">
    <property type="component" value="Unassembled WGS sequence"/>
</dbReference>
<dbReference type="AlphaFoldDB" id="A0A654DNI2"/>
<evidence type="ECO:0000313" key="1">
    <source>
        <dbReference type="EMBL" id="VXD07499.1"/>
    </source>
</evidence>
<gene>
    <name evidence="1" type="ORF">SPHINGO8BC_90011</name>
</gene>
<accession>A0A654DNI2</accession>
<reference evidence="1 2" key="1">
    <citation type="submission" date="2019-10" db="EMBL/GenBank/DDBJ databases">
        <authorList>
            <person name="Karimi E."/>
        </authorList>
    </citation>
    <scope>NUCLEOTIDE SEQUENCE [LARGE SCALE GENOMIC DNA]</scope>
    <source>
        <strain evidence="1">Sphingobacterium sp. 8BC</strain>
    </source>
</reference>